<dbReference type="Proteomes" id="UP000030758">
    <property type="component" value="Unassembled WGS sequence"/>
</dbReference>
<organism evidence="1">
    <name type="scientific">Trichuris suis</name>
    <name type="common">pig whipworm</name>
    <dbReference type="NCBI Taxonomy" id="68888"/>
    <lineage>
        <taxon>Eukaryota</taxon>
        <taxon>Metazoa</taxon>
        <taxon>Ecdysozoa</taxon>
        <taxon>Nematoda</taxon>
        <taxon>Enoplea</taxon>
        <taxon>Dorylaimia</taxon>
        <taxon>Trichinellida</taxon>
        <taxon>Trichuridae</taxon>
        <taxon>Trichuris</taxon>
    </lineage>
</organism>
<gene>
    <name evidence="1" type="ORF">M514_26516</name>
</gene>
<protein>
    <submittedName>
        <fullName evidence="1">Uncharacterized protein</fullName>
    </submittedName>
</protein>
<reference evidence="1" key="1">
    <citation type="journal article" date="2014" name="Nat. Genet.">
        <title>Genome and transcriptome of the porcine whipworm Trichuris suis.</title>
        <authorList>
            <person name="Jex A.R."/>
            <person name="Nejsum P."/>
            <person name="Schwarz E.M."/>
            <person name="Hu L."/>
            <person name="Young N.D."/>
            <person name="Hall R.S."/>
            <person name="Korhonen P.K."/>
            <person name="Liao S."/>
            <person name="Thamsborg S."/>
            <person name="Xia J."/>
            <person name="Xu P."/>
            <person name="Wang S."/>
            <person name="Scheerlinck J.P."/>
            <person name="Hofmann A."/>
            <person name="Sternberg P.W."/>
            <person name="Wang J."/>
            <person name="Gasser R.B."/>
        </authorList>
    </citation>
    <scope>NUCLEOTIDE SEQUENCE [LARGE SCALE GENOMIC DNA]</scope>
    <source>
        <strain evidence="1">DCEP-RM93F</strain>
    </source>
</reference>
<evidence type="ECO:0000313" key="1">
    <source>
        <dbReference type="EMBL" id="KFD61323.1"/>
    </source>
</evidence>
<name>A0A085MVS7_9BILA</name>
<dbReference type="EMBL" id="KL367627">
    <property type="protein sequence ID" value="KFD61323.1"/>
    <property type="molecule type" value="Genomic_DNA"/>
</dbReference>
<sequence>MSHLSERLSEAETEQIMREVVVECTAVFERVDQFIATDNSSKRLNVVTLRFVRRFLLPIALTDDSTIILACKLFRNSGFLVLNRIATDNSSKRLNVVTLRFVRRFLLPIALTDDSTIILACKLFRNSGFLVLNRGVDGVSIPPANFGVPVSLGWVAEGYVSGSWGKAATAVGVFTGALNDWKMDFQAPLAHLLTPGKAEPCW</sequence>
<accession>A0A085MVS7</accession>
<dbReference type="AlphaFoldDB" id="A0A085MVS7"/>
<proteinExistence type="predicted"/>